<dbReference type="Gene3D" id="3.40.50.410">
    <property type="entry name" value="von Willebrand factor, type A domain"/>
    <property type="match status" value="1"/>
</dbReference>
<proteinExistence type="predicted"/>
<dbReference type="RefSeq" id="WP_092471258.1">
    <property type="nucleotide sequence ID" value="NZ_FOOX01000006.1"/>
</dbReference>
<name>A0A1I2SWL5_9FIRM</name>
<dbReference type="Gene3D" id="3.40.50.880">
    <property type="match status" value="2"/>
</dbReference>
<dbReference type="PANTHER" id="PTHR37947:SF2">
    <property type="entry name" value="VON WILLEBRAND FACTOR TYPE A"/>
    <property type="match status" value="1"/>
</dbReference>
<evidence type="ECO:0000313" key="3">
    <source>
        <dbReference type="EMBL" id="SFG57040.1"/>
    </source>
</evidence>
<keyword evidence="3" id="KW-0808">Transferase</keyword>
<dbReference type="Pfam" id="PF13519">
    <property type="entry name" value="VWA_2"/>
    <property type="match status" value="1"/>
</dbReference>
<keyword evidence="3" id="KW-0315">Glutamine amidotransferase</keyword>
<dbReference type="CDD" id="cd00198">
    <property type="entry name" value="vWFA"/>
    <property type="match status" value="2"/>
</dbReference>
<feature type="domain" description="VWFA" evidence="2">
    <location>
        <begin position="409"/>
        <end position="579"/>
    </location>
</feature>
<accession>A0A1I2SWL5</accession>
<reference evidence="4" key="1">
    <citation type="submission" date="2016-10" db="EMBL/GenBank/DDBJ databases">
        <authorList>
            <person name="Varghese N."/>
            <person name="Submissions S."/>
        </authorList>
    </citation>
    <scope>NUCLEOTIDE SEQUENCE [LARGE SCALE GENOMIC DNA]</scope>
    <source>
        <strain evidence="4">DSM 17038</strain>
    </source>
</reference>
<dbReference type="GO" id="GO:0016740">
    <property type="term" value="F:transferase activity"/>
    <property type="evidence" value="ECO:0007669"/>
    <property type="project" value="UniProtKB-KW"/>
</dbReference>
<dbReference type="SUPFAM" id="SSF52317">
    <property type="entry name" value="Class I glutamine amidotransferase-like"/>
    <property type="match status" value="1"/>
</dbReference>
<keyword evidence="4" id="KW-1185">Reference proteome</keyword>
<dbReference type="InterPro" id="IPR017868">
    <property type="entry name" value="Filamin/ABP280_repeat-like"/>
</dbReference>
<dbReference type="EMBL" id="FOOX01000006">
    <property type="protein sequence ID" value="SFG57040.1"/>
    <property type="molecule type" value="Genomic_DNA"/>
</dbReference>
<dbReference type="PANTHER" id="PTHR37947">
    <property type="entry name" value="BLL2462 PROTEIN"/>
    <property type="match status" value="1"/>
</dbReference>
<organism evidence="3 4">
    <name type="scientific">Desulfotruncus arcticus DSM 17038</name>
    <dbReference type="NCBI Taxonomy" id="1121424"/>
    <lineage>
        <taxon>Bacteria</taxon>
        <taxon>Bacillati</taxon>
        <taxon>Bacillota</taxon>
        <taxon>Clostridia</taxon>
        <taxon>Eubacteriales</taxon>
        <taxon>Desulfallaceae</taxon>
        <taxon>Desulfotruncus</taxon>
    </lineage>
</organism>
<dbReference type="InterPro" id="IPR002035">
    <property type="entry name" value="VWF_A"/>
</dbReference>
<dbReference type="InterPro" id="IPR036465">
    <property type="entry name" value="vWFA_dom_sf"/>
</dbReference>
<evidence type="ECO:0000313" key="4">
    <source>
        <dbReference type="Proteomes" id="UP000199337"/>
    </source>
</evidence>
<gene>
    <name evidence="3" type="ORF">SAMN05660649_02041</name>
</gene>
<dbReference type="AlphaFoldDB" id="A0A1I2SWL5"/>
<keyword evidence="1" id="KW-1133">Transmembrane helix</keyword>
<dbReference type="SUPFAM" id="SSF53300">
    <property type="entry name" value="vWA-like"/>
    <property type="match status" value="2"/>
</dbReference>
<dbReference type="PROSITE" id="PS50234">
    <property type="entry name" value="VWFA"/>
    <property type="match status" value="1"/>
</dbReference>
<feature type="transmembrane region" description="Helical" evidence="1">
    <location>
        <begin position="6"/>
        <end position="26"/>
    </location>
</feature>
<sequence>MSFNDSINIKLLLPALFILGYFIVAGCRARRLLPRKTLAWWLSCRLLAVICLLLVLAGAGMVLVPRDTTTVFLVDGSLSVQDRKTAVEKYINDQLRSKAAGDRVAVITFGREPMVDIPVGRQVRQVALAAQPDPNFTDLEKAVAFALDYFPADTNRRLVLITDGRENSGSVGSLAGKLRDSNVSLLVYPLPGGRQQDVQFSSLQLPANVRPGELVPVSVTLDSTWSARGIIRLFGDGEQVLQKEVAVQPGANNFRFDLAPEKEGGLNYRGEIDFPGDANAGNNSLTAAVTVEGAPGVLVVGDQGEVTVVNSLLQSLDLNVTCCTPGTVPGDLEFLSRFGEIFLVNVAHQDLPPGFENSLEKCVRELGTGLVVAGGERSFAPGGYENTLLEKMLPVGCRMKGSQKQPNLGLVLVIDCSGSMEDTSGGVNKLEMSKEAALRSVDVLEPGDYLGVLGFADTLEWLVPFGPVQEPNQIKDSIAKLAARGGTLIIPALGAASKTLQQASAKVKHIILLTDGQGEKEGYQPYTDALREHQITLSAVAVGEDADRRELEYLAEQTGGRHYFTRNLQSIPRIFTRETYLATRRYINNEEFTPVQVRETAYFPVVSPPPLKGYVGTGIKDDAELLLKSSRDDPVLADWRYGLGKVIAWTPDLSGRWSAPWVTWPGFQAQWSRLINWCLRDREGDGLQVQLVRRGGAVEVSAAAVSPESGQQAEMIVQGPEGRQKETVLQQVAPGKYGGSFALEEVGGYVVTVRLKKQDKIIYSLTRTVHVDYSPEYALATRDGEEILQPLVDATGGHLIADDLKVFQQPVIKNRAVVNLDFILLPLALLFFILDIAARRLNWFNR</sequence>
<keyword evidence="1" id="KW-0472">Membrane</keyword>
<dbReference type="InterPro" id="IPR029062">
    <property type="entry name" value="Class_I_gatase-like"/>
</dbReference>
<dbReference type="Proteomes" id="UP000199337">
    <property type="component" value="Unassembled WGS sequence"/>
</dbReference>
<dbReference type="PROSITE" id="PS50194">
    <property type="entry name" value="FILAMIN_REPEAT"/>
    <property type="match status" value="1"/>
</dbReference>
<dbReference type="OrthoDB" id="9781333at2"/>
<dbReference type="SMART" id="SM00327">
    <property type="entry name" value="VWA"/>
    <property type="match status" value="2"/>
</dbReference>
<keyword evidence="1" id="KW-0812">Transmembrane</keyword>
<dbReference type="STRING" id="341036.SAMN05660649_02041"/>
<protein>
    <submittedName>
        <fullName evidence="3">Putative glutamine amidotransferase</fullName>
    </submittedName>
</protein>
<evidence type="ECO:0000256" key="1">
    <source>
        <dbReference type="SAM" id="Phobius"/>
    </source>
</evidence>
<feature type="transmembrane region" description="Helical" evidence="1">
    <location>
        <begin position="816"/>
        <end position="838"/>
    </location>
</feature>
<evidence type="ECO:0000259" key="2">
    <source>
        <dbReference type="PROSITE" id="PS50234"/>
    </source>
</evidence>
<dbReference type="Pfam" id="PF00092">
    <property type="entry name" value="VWA"/>
    <property type="match status" value="1"/>
</dbReference>
<feature type="transmembrane region" description="Helical" evidence="1">
    <location>
        <begin position="38"/>
        <end position="64"/>
    </location>
</feature>